<keyword evidence="9 10" id="KW-0472">Membrane</keyword>
<dbReference type="Pfam" id="PF11145">
    <property type="entry name" value="DUF2921"/>
    <property type="match status" value="1"/>
</dbReference>
<comment type="catalytic activity">
    <reaction evidence="1">
        <text>S-ubiquitinyl-[E2 ubiquitin-conjugating enzyme]-L-cysteine + [acceptor protein]-L-lysine = [E2 ubiquitin-conjugating enzyme]-L-cysteine + N(6)-ubiquitinyl-[acceptor protein]-L-lysine.</text>
        <dbReference type="EC" id="2.3.2.27"/>
    </reaction>
</comment>
<dbReference type="GO" id="GO:0012505">
    <property type="term" value="C:endomembrane system"/>
    <property type="evidence" value="ECO:0007669"/>
    <property type="project" value="UniProtKB-SubCell"/>
</dbReference>
<comment type="subcellular location">
    <subcellularLocation>
        <location evidence="2">Endomembrane system</location>
        <topology evidence="2">Multi-pass membrane protein</topology>
    </subcellularLocation>
</comment>
<evidence type="ECO:0000313" key="13">
    <source>
        <dbReference type="Proteomes" id="UP000796880"/>
    </source>
</evidence>
<dbReference type="EC" id="2.3.2.27" evidence="4"/>
<dbReference type="PANTHER" id="PTHR33389:SF18">
    <property type="entry name" value="OS01G0677900 PROTEIN"/>
    <property type="match status" value="1"/>
</dbReference>
<dbReference type="AlphaFoldDB" id="A0A8K0GZH9"/>
<evidence type="ECO:0000256" key="6">
    <source>
        <dbReference type="ARBA" id="ARBA00022692"/>
    </source>
</evidence>
<evidence type="ECO:0000256" key="9">
    <source>
        <dbReference type="ARBA" id="ARBA00023136"/>
    </source>
</evidence>
<reference evidence="12" key="1">
    <citation type="submission" date="2020-03" db="EMBL/GenBank/DDBJ databases">
        <title>A high-quality chromosome-level genome assembly of a woody plant with both climbing and erect habits, Rhamnella rubrinervis.</title>
        <authorList>
            <person name="Lu Z."/>
            <person name="Yang Y."/>
            <person name="Zhu X."/>
            <person name="Sun Y."/>
        </authorList>
    </citation>
    <scope>NUCLEOTIDE SEQUENCE</scope>
    <source>
        <strain evidence="12">BYM</strain>
        <tissue evidence="12">Leaf</tissue>
    </source>
</reference>
<keyword evidence="13" id="KW-1185">Reference proteome</keyword>
<evidence type="ECO:0000313" key="12">
    <source>
        <dbReference type="EMBL" id="KAF3442886.1"/>
    </source>
</evidence>
<organism evidence="12 13">
    <name type="scientific">Rhamnella rubrinervis</name>
    <dbReference type="NCBI Taxonomy" id="2594499"/>
    <lineage>
        <taxon>Eukaryota</taxon>
        <taxon>Viridiplantae</taxon>
        <taxon>Streptophyta</taxon>
        <taxon>Embryophyta</taxon>
        <taxon>Tracheophyta</taxon>
        <taxon>Spermatophyta</taxon>
        <taxon>Magnoliopsida</taxon>
        <taxon>eudicotyledons</taxon>
        <taxon>Gunneridae</taxon>
        <taxon>Pentapetalae</taxon>
        <taxon>rosids</taxon>
        <taxon>fabids</taxon>
        <taxon>Rosales</taxon>
        <taxon>Rhamnaceae</taxon>
        <taxon>rhamnoid group</taxon>
        <taxon>Rhamneae</taxon>
        <taxon>Rhamnella</taxon>
    </lineage>
</organism>
<feature type="transmembrane region" description="Helical" evidence="10">
    <location>
        <begin position="85"/>
        <end position="104"/>
    </location>
</feature>
<keyword evidence="8 10" id="KW-1133">Transmembrane helix</keyword>
<accession>A0A8K0GZH9</accession>
<dbReference type="Proteomes" id="UP000796880">
    <property type="component" value="Unassembled WGS sequence"/>
</dbReference>
<evidence type="ECO:0000256" key="3">
    <source>
        <dbReference type="ARBA" id="ARBA00004906"/>
    </source>
</evidence>
<evidence type="ECO:0000256" key="1">
    <source>
        <dbReference type="ARBA" id="ARBA00000900"/>
    </source>
</evidence>
<feature type="transmembrane region" description="Helical" evidence="10">
    <location>
        <begin position="162"/>
        <end position="179"/>
    </location>
</feature>
<dbReference type="OrthoDB" id="607498at2759"/>
<evidence type="ECO:0000256" key="4">
    <source>
        <dbReference type="ARBA" id="ARBA00012483"/>
    </source>
</evidence>
<feature type="transmembrane region" description="Helical" evidence="10">
    <location>
        <begin position="116"/>
        <end position="134"/>
    </location>
</feature>
<evidence type="ECO:0000256" key="8">
    <source>
        <dbReference type="ARBA" id="ARBA00022989"/>
    </source>
</evidence>
<comment type="caution">
    <text evidence="12">The sequence shown here is derived from an EMBL/GenBank/DDBJ whole genome shotgun (WGS) entry which is preliminary data.</text>
</comment>
<feature type="domain" description="SWEET-like" evidence="11">
    <location>
        <begin position="75"/>
        <end position="222"/>
    </location>
</feature>
<evidence type="ECO:0000256" key="7">
    <source>
        <dbReference type="ARBA" id="ARBA00022786"/>
    </source>
</evidence>
<keyword evidence="5" id="KW-0808">Transferase</keyword>
<protein>
    <recommendedName>
        <fullName evidence="4">RING-type E3 ubiquitin transferase</fullName>
        <ecNumber evidence="4">2.3.2.27</ecNumber>
    </recommendedName>
</protein>
<sequence length="230" mass="26306">MTSRSTSSVDISAEGMYDYTIGKLCMIEIQFPPRNFRNSSSYIKGTIEGTRNKPDPLHFKPLDLSSSAYAIIVVDKQVWRMDVEIIMVLISTTLACIFQGLRYFHVERKPDLPPLMSLFMLSILTLGYMIPLMLNFEALFMKNTNHQNLLLRSGGWFEANEVIVRVMTMIVFLLQFRLLQLTLSKRSSTFNYNGIQNESWVAEKEAMFMALPLYAGGALITMKFPNDITD</sequence>
<dbReference type="InterPro" id="IPR021319">
    <property type="entry name" value="DUF2921"/>
</dbReference>
<keyword evidence="6 10" id="KW-0812">Transmembrane</keyword>
<comment type="pathway">
    <text evidence="3">Protein modification; protein ubiquitination.</text>
</comment>
<evidence type="ECO:0000256" key="10">
    <source>
        <dbReference type="SAM" id="Phobius"/>
    </source>
</evidence>
<dbReference type="GO" id="GO:0061630">
    <property type="term" value="F:ubiquitin protein ligase activity"/>
    <property type="evidence" value="ECO:0007669"/>
    <property type="project" value="UniProtKB-EC"/>
</dbReference>
<dbReference type="EMBL" id="VOIH02000007">
    <property type="protein sequence ID" value="KAF3442886.1"/>
    <property type="molecule type" value="Genomic_DNA"/>
</dbReference>
<dbReference type="PANTHER" id="PTHR33389">
    <property type="entry name" value="FAMILY PROTEIN, PUTATIVE (DUF2921)-RELATED"/>
    <property type="match status" value="1"/>
</dbReference>
<keyword evidence="7" id="KW-0833">Ubl conjugation pathway</keyword>
<evidence type="ECO:0000259" key="11">
    <source>
        <dbReference type="Pfam" id="PF11145"/>
    </source>
</evidence>
<name>A0A8K0GZH9_9ROSA</name>
<gene>
    <name evidence="12" type="ORF">FNV43_RR16804</name>
</gene>
<proteinExistence type="predicted"/>
<evidence type="ECO:0000256" key="2">
    <source>
        <dbReference type="ARBA" id="ARBA00004127"/>
    </source>
</evidence>
<evidence type="ECO:0000256" key="5">
    <source>
        <dbReference type="ARBA" id="ARBA00022679"/>
    </source>
</evidence>